<organism evidence="1 2">
    <name type="scientific">Saccharothrix saharensis</name>
    <dbReference type="NCBI Taxonomy" id="571190"/>
    <lineage>
        <taxon>Bacteria</taxon>
        <taxon>Bacillati</taxon>
        <taxon>Actinomycetota</taxon>
        <taxon>Actinomycetes</taxon>
        <taxon>Pseudonocardiales</taxon>
        <taxon>Pseudonocardiaceae</taxon>
        <taxon>Saccharothrix</taxon>
    </lineage>
</organism>
<evidence type="ECO:0000313" key="1">
    <source>
        <dbReference type="EMBL" id="TQM80325.1"/>
    </source>
</evidence>
<dbReference type="RefSeq" id="WP_141978252.1">
    <property type="nucleotide sequence ID" value="NZ_VFPP01000001.1"/>
</dbReference>
<dbReference type="EMBL" id="VFPP01000001">
    <property type="protein sequence ID" value="TQM80325.1"/>
    <property type="molecule type" value="Genomic_DNA"/>
</dbReference>
<protein>
    <submittedName>
        <fullName evidence="1">Uncharacterized protein</fullName>
    </submittedName>
</protein>
<keyword evidence="2" id="KW-1185">Reference proteome</keyword>
<comment type="caution">
    <text evidence="1">The sequence shown here is derived from an EMBL/GenBank/DDBJ whole genome shotgun (WGS) entry which is preliminary data.</text>
</comment>
<evidence type="ECO:0000313" key="2">
    <source>
        <dbReference type="Proteomes" id="UP000316628"/>
    </source>
</evidence>
<reference evidence="1 2" key="1">
    <citation type="submission" date="2019-06" db="EMBL/GenBank/DDBJ databases">
        <title>Sequencing the genomes of 1000 actinobacteria strains.</title>
        <authorList>
            <person name="Klenk H.-P."/>
        </authorList>
    </citation>
    <scope>NUCLEOTIDE SEQUENCE [LARGE SCALE GENOMIC DNA]</scope>
    <source>
        <strain evidence="1 2">DSM 45456</strain>
    </source>
</reference>
<gene>
    <name evidence="1" type="ORF">FHX81_2653</name>
</gene>
<accession>A0A543JBU4</accession>
<dbReference type="Proteomes" id="UP000316628">
    <property type="component" value="Unassembled WGS sequence"/>
</dbReference>
<name>A0A543JBU4_9PSEU</name>
<dbReference type="AlphaFoldDB" id="A0A543JBU4"/>
<proteinExistence type="predicted"/>
<sequence length="142" mass="14231">MPATCQVRVLRRFTVTVDGGPVPGDVWRNVAGPARGGGRVAGTGAAGGGSAANGLVAFGRRHPAEAARPARQARVPALDADLGHELDEASTLLALASRAGSAARADLAEALPPACPSRIPSHLVVRVHGVRVPAADACLTGP</sequence>